<name>A0ABR4P158_9SACH</name>
<dbReference type="SMART" id="SM01197">
    <property type="entry name" value="FANCL_C"/>
    <property type="match status" value="1"/>
</dbReference>
<comment type="subunit">
    <text evidence="15">Component of the ribosome quality control complex (RQC).</text>
</comment>
<keyword evidence="8 15" id="KW-0808">Transferase</keyword>
<comment type="similarity">
    <text evidence="4 15">Belongs to the LTN1 family.</text>
</comment>
<dbReference type="InterPro" id="IPR054476">
    <property type="entry name" value="Ltn1_N"/>
</dbReference>
<gene>
    <name evidence="17" type="ORF">RNJ44_02887</name>
</gene>
<keyword evidence="12 15" id="KW-0833">Ubl conjugation pathway</keyword>
<comment type="caution">
    <text evidence="17">The sequence shown here is derived from an EMBL/GenBank/DDBJ whole genome shotgun (WGS) entry which is preliminary data.</text>
</comment>
<reference evidence="17 18" key="1">
    <citation type="submission" date="2024-05" db="EMBL/GenBank/DDBJ databases">
        <title>Long read based assembly of the Candida bracarensis genome reveals expanded adhesin content.</title>
        <authorList>
            <person name="Marcet-Houben M."/>
            <person name="Ksiezopolska E."/>
            <person name="Gabaldon T."/>
        </authorList>
    </citation>
    <scope>NUCLEOTIDE SEQUENCE [LARGE SCALE GENOMIC DNA]</scope>
    <source>
        <strain evidence="17 18">CBM6</strain>
    </source>
</reference>
<dbReference type="Pfam" id="PF23009">
    <property type="entry name" value="UBC_like"/>
    <property type="match status" value="1"/>
</dbReference>
<evidence type="ECO:0000313" key="18">
    <source>
        <dbReference type="Proteomes" id="UP001623330"/>
    </source>
</evidence>
<evidence type="ECO:0000256" key="13">
    <source>
        <dbReference type="ARBA" id="ARBA00022833"/>
    </source>
</evidence>
<keyword evidence="11 14" id="KW-0863">Zinc-finger</keyword>
<dbReference type="Pfam" id="PF13639">
    <property type="entry name" value="zf-RING_2"/>
    <property type="match status" value="1"/>
</dbReference>
<comment type="pathway">
    <text evidence="3 15">Protein modification; protein ubiquitination.</text>
</comment>
<dbReference type="InterPro" id="IPR039795">
    <property type="entry name" value="LTN1/Rkr1"/>
</dbReference>
<dbReference type="InterPro" id="IPR013083">
    <property type="entry name" value="Znf_RING/FYVE/PHD"/>
</dbReference>
<dbReference type="PROSITE" id="PS50089">
    <property type="entry name" value="ZF_RING_2"/>
    <property type="match status" value="1"/>
</dbReference>
<dbReference type="Proteomes" id="UP001623330">
    <property type="component" value="Unassembled WGS sequence"/>
</dbReference>
<keyword evidence="18" id="KW-1185">Reference proteome</keyword>
<comment type="catalytic activity">
    <reaction evidence="1 15">
        <text>S-ubiquitinyl-[E2 ubiquitin-conjugating enzyme]-L-cysteine + [acceptor protein]-L-lysine = [E2 ubiquitin-conjugating enzyme]-L-cysteine + N(6)-ubiquitinyl-[acceptor protein]-L-lysine.</text>
        <dbReference type="EC" id="2.3.2.27"/>
    </reaction>
</comment>
<evidence type="ECO:0000256" key="10">
    <source>
        <dbReference type="ARBA" id="ARBA00022737"/>
    </source>
</evidence>
<evidence type="ECO:0000256" key="12">
    <source>
        <dbReference type="ARBA" id="ARBA00022786"/>
    </source>
</evidence>
<evidence type="ECO:0000256" key="6">
    <source>
        <dbReference type="ARBA" id="ARBA00017157"/>
    </source>
</evidence>
<dbReference type="Pfam" id="PF22999">
    <property type="entry name" value="LTN1_E3_ligase_6th"/>
    <property type="match status" value="1"/>
</dbReference>
<keyword evidence="7" id="KW-0963">Cytoplasm</keyword>
<evidence type="ECO:0000256" key="11">
    <source>
        <dbReference type="ARBA" id="ARBA00022771"/>
    </source>
</evidence>
<dbReference type="EMBL" id="JBEVYD010000002">
    <property type="protein sequence ID" value="KAL3235099.1"/>
    <property type="molecule type" value="Genomic_DNA"/>
</dbReference>
<evidence type="ECO:0000259" key="16">
    <source>
        <dbReference type="PROSITE" id="PS50089"/>
    </source>
</evidence>
<dbReference type="SMART" id="SM00744">
    <property type="entry name" value="RINGv"/>
    <property type="match status" value="1"/>
</dbReference>
<feature type="domain" description="RING-type" evidence="16">
    <location>
        <begin position="1501"/>
        <end position="1548"/>
    </location>
</feature>
<evidence type="ECO:0000256" key="7">
    <source>
        <dbReference type="ARBA" id="ARBA00022490"/>
    </source>
</evidence>
<organism evidence="17 18">
    <name type="scientific">Nakaseomyces bracarensis</name>
    <dbReference type="NCBI Taxonomy" id="273131"/>
    <lineage>
        <taxon>Eukaryota</taxon>
        <taxon>Fungi</taxon>
        <taxon>Dikarya</taxon>
        <taxon>Ascomycota</taxon>
        <taxon>Saccharomycotina</taxon>
        <taxon>Saccharomycetes</taxon>
        <taxon>Saccharomycetales</taxon>
        <taxon>Saccharomycetaceae</taxon>
        <taxon>Nakaseomyces</taxon>
    </lineage>
</organism>
<evidence type="ECO:0000256" key="4">
    <source>
        <dbReference type="ARBA" id="ARBA00007997"/>
    </source>
</evidence>
<dbReference type="InterPro" id="IPR039804">
    <property type="entry name" value="RING-CH-C4HC3_LTN1"/>
</dbReference>
<evidence type="ECO:0000256" key="8">
    <source>
        <dbReference type="ARBA" id="ARBA00022679"/>
    </source>
</evidence>
<comment type="subcellular location">
    <subcellularLocation>
        <location evidence="2">Cytoplasm</location>
        <location evidence="2">Cytosol</location>
    </subcellularLocation>
</comment>
<dbReference type="Gene3D" id="3.30.40.10">
    <property type="entry name" value="Zinc/RING finger domain, C3HC4 (zinc finger)"/>
    <property type="match status" value="1"/>
</dbReference>
<dbReference type="PANTHER" id="PTHR12389:SF0">
    <property type="entry name" value="E3 UBIQUITIN-PROTEIN LIGASE LISTERIN"/>
    <property type="match status" value="1"/>
</dbReference>
<dbReference type="PANTHER" id="PTHR12389">
    <property type="entry name" value="ZINC FINGER PROTEIN 294"/>
    <property type="match status" value="1"/>
</dbReference>
<evidence type="ECO:0000256" key="1">
    <source>
        <dbReference type="ARBA" id="ARBA00000900"/>
    </source>
</evidence>
<dbReference type="InterPro" id="IPR011016">
    <property type="entry name" value="Znf_RING-CH"/>
</dbReference>
<dbReference type="EC" id="2.3.2.27" evidence="5 15"/>
<protein>
    <recommendedName>
        <fullName evidence="6 15">E3 ubiquitin-protein ligase listerin</fullName>
        <ecNumber evidence="5 15">2.3.2.27</ecNumber>
    </recommendedName>
    <alternativeName>
        <fullName evidence="15">RING-type E3 ubiquitin transferase listerin</fullName>
    </alternativeName>
</protein>
<evidence type="ECO:0000256" key="3">
    <source>
        <dbReference type="ARBA" id="ARBA00004906"/>
    </source>
</evidence>
<comment type="function">
    <text evidence="15">E3 ubiquitin-protein ligase. Component of the ribosome quality control complex (RQC), a ribosome-associated complex that mediates ubiquitination and extraction of incompletely synthesized nascent chains for proteasomal degradation.</text>
</comment>
<evidence type="ECO:0000256" key="5">
    <source>
        <dbReference type="ARBA" id="ARBA00012483"/>
    </source>
</evidence>
<dbReference type="CDD" id="cd16491">
    <property type="entry name" value="RING-CH-C4HC3_LTN1"/>
    <property type="match status" value="1"/>
</dbReference>
<dbReference type="InterPro" id="IPR054477">
    <property type="entry name" value="LTN1_E3_ligase_6th"/>
</dbReference>
<dbReference type="InterPro" id="IPR054478">
    <property type="entry name" value="LTN1_UBC"/>
</dbReference>
<keyword evidence="10" id="KW-0677">Repeat</keyword>
<keyword evidence="13 15" id="KW-0862">Zinc</keyword>
<evidence type="ECO:0000256" key="9">
    <source>
        <dbReference type="ARBA" id="ARBA00022723"/>
    </source>
</evidence>
<dbReference type="SUPFAM" id="SSF57850">
    <property type="entry name" value="RING/U-box"/>
    <property type="match status" value="1"/>
</dbReference>
<proteinExistence type="inferred from homology"/>
<dbReference type="InterPro" id="IPR001841">
    <property type="entry name" value="Znf_RING"/>
</dbReference>
<dbReference type="Pfam" id="PF22958">
    <property type="entry name" value="Ltn1_1st"/>
    <property type="match status" value="1"/>
</dbReference>
<evidence type="ECO:0000256" key="14">
    <source>
        <dbReference type="PROSITE-ProRule" id="PRU00175"/>
    </source>
</evidence>
<evidence type="ECO:0000313" key="17">
    <source>
        <dbReference type="EMBL" id="KAL3235099.1"/>
    </source>
</evidence>
<sequence length="1555" mass="179878">MSFGGVNTFQKFSSDEGLGHNGVRISLNYYDGHPDVSLLESLKSNDLKLIFKSLMKRDDTTKEKALNELLGLVANYDENKALFDDIFMLCWSQLFSKMCMNELKIIRTVAEQVTLTLLLNMKKGMAKFLKDVMPFLLLGTSDSDGNVSRLCKDGLSKCFDRDENKINALFKVFEEPILLLIKEALIVENAETISDERYCSKDELEFKYNRILVSVLNLLSQLILRNEAVINDNTLFMEIISEESVWKLMNIKNLQNIKIYESLIQLATILYDKGFLSSKKTVLKLVAKRLLKSLAQFSSKNILKVDYLTPQILSLLNKMNNYKDGKIWGYDKSYKDKLINFLTVGSKQPSLGFFREMFSLLLSTKDQNIMNVDLEWLPIIKNANTSMCEKRFLGRDGEKILMEYWFGYLEINENLNLDNSDTIIKEIMQLLSSSTNISRIDGVKALFSNNLPVSTILENIEKTLSDEKEFNKAQKIIIENLIAIYFCTKRSDDELTKLTELINVSLANLKSDMDIEKLKALFSTVLKYSNAEYYLRITELLINWVNNLCAENQIIVYYAFQEYSKQLKQFDSTNVSIFNDLIERSIALQLTPKSIKELILSMPADYCKAIYMSGTQDVIGFIDAIIENANFNDIDTVFKYTVLNEYTIQRLFERAQKEKMTLKFAEHIQTLKKECKISLYEQAQFYSCIATELDDEKYLDILHDCLESMNTENQIGNNVINSLLSKIKENYNSASSTKYLNIAKEIFDKDINLKKKLVPDNLFELLPKIEVPSSISISGNAGMNIFYLNKDDQTGNYENLRPFLTWALFIDDLITENMQEKTEDLQFFLTLMSEIAVDYNALSEVPDDNYHDFNNVIYKDSNRLTSFQEILGYLLDVNIPLGNKNLVTNLVRLNDSNNIIVYYSGMIVYRILLNEQDYLSTTEKGDIAELYQKLISHLVRKKAVDDKILYYTSMITKVVVGCIPLSLLSRSLTILISQFIGISDISFADFEYKFLPLLTTLITTESENDDISLVPIPKMNMILKLLENIFDGDLAFDDRFVICRLMIMRFIRTLLSQNQFTEIWSTATRLAERLVADGYSMCLLEDTLFSFELGYETFELDRRGQELESWNKTGEYTMEILDGFSEMIFRNDKDFHNNSVTHIYFCSLTTVFNKLRTIEQINLFPKLMAAFTSQDWSKNINLSRFLVSILSSLITSKQQTNLIEFELKKMKTKANSTDNDDDNGHEDYEEFKVPQNLIDILSERAPKEYLEYENQFSFLGYLWSWYLTLTYFKDVSYNMRELYIEQLKERDMINGILDFIVDQIDFDDVNYWKTVKLDDISNYDINSGLNSMYVDHVNDECKILLVHLMYKIFNISGTMSAQWFLNVRNKSLASRINEFVSRFISPILIENELKEVEGKIEELTAKDDSLSIKINKKTNEVKASFLIDEQKLEILFKLPENYPLSNIQVVGVSRVGISEQKWKQWIMSTQHVITGMNGSVQDSLELFTKNVNLQFSGFEECAICYSILHAVDRKLPSKTCPTCNNKFHGACLYKWFRSSGNNTCPLCRGEISFRR</sequence>
<evidence type="ECO:0000256" key="2">
    <source>
        <dbReference type="ARBA" id="ARBA00004514"/>
    </source>
</evidence>
<evidence type="ECO:0000256" key="15">
    <source>
        <dbReference type="RuleBase" id="RU367090"/>
    </source>
</evidence>
<keyword evidence="9 15" id="KW-0479">Metal-binding</keyword>
<accession>A0ABR4P158</accession>